<feature type="transmembrane region" description="Helical" evidence="2">
    <location>
        <begin position="7"/>
        <end position="31"/>
    </location>
</feature>
<dbReference type="AlphaFoldDB" id="A0A383BR34"/>
<feature type="transmembrane region" description="Helical" evidence="2">
    <location>
        <begin position="131"/>
        <end position="151"/>
    </location>
</feature>
<gene>
    <name evidence="4" type="ORF">METZ01_LOCUS475193</name>
</gene>
<dbReference type="PANTHER" id="PTHR30487:SF0">
    <property type="entry name" value="PREPILIN LEADER PEPTIDASE_N-METHYLTRANSFERASE-RELATED"/>
    <property type="match status" value="1"/>
</dbReference>
<feature type="transmembrane region" description="Helical" evidence="2">
    <location>
        <begin position="51"/>
        <end position="73"/>
    </location>
</feature>
<dbReference type="GO" id="GO:0006465">
    <property type="term" value="P:signal peptide processing"/>
    <property type="evidence" value="ECO:0007669"/>
    <property type="project" value="TreeGrafter"/>
</dbReference>
<proteinExistence type="inferred from homology"/>
<evidence type="ECO:0000313" key="4">
    <source>
        <dbReference type="EMBL" id="SVE22339.1"/>
    </source>
</evidence>
<dbReference type="GO" id="GO:0005886">
    <property type="term" value="C:plasma membrane"/>
    <property type="evidence" value="ECO:0007669"/>
    <property type="project" value="TreeGrafter"/>
</dbReference>
<sequence length="213" mass="22971">MIHESIWLPVTGALAGWLMGTALNRLVRGFLVEYSGMGAFPPKGGAPEENILNFSNLLLFGALPAFTAFLTAWRTWSPELLDDLILTGSLFALAVIDWKSQLIDSRLVVAALVLKGAWLAVFKPDLLPESLFGLLVGAGLPYLIGFLYEALRKRQGLGEGDPALLGLVGFWVGWTGLGPVLLIAAVSGILIGGFMLWRRKLPLSHTPVPFGSF</sequence>
<evidence type="ECO:0000256" key="2">
    <source>
        <dbReference type="SAM" id="Phobius"/>
    </source>
</evidence>
<keyword evidence="2" id="KW-1133">Transmembrane helix</keyword>
<feature type="non-terminal residue" evidence="4">
    <location>
        <position position="213"/>
    </location>
</feature>
<accession>A0A383BR34</accession>
<dbReference type="GO" id="GO:0004190">
    <property type="term" value="F:aspartic-type endopeptidase activity"/>
    <property type="evidence" value="ECO:0007669"/>
    <property type="project" value="InterPro"/>
</dbReference>
<dbReference type="InterPro" id="IPR000045">
    <property type="entry name" value="Prepilin_IV_endopep_pep"/>
</dbReference>
<dbReference type="PANTHER" id="PTHR30487">
    <property type="entry name" value="TYPE 4 PREPILIN-LIKE PROTEINS LEADER PEPTIDE-PROCESSING ENZYME"/>
    <property type="match status" value="1"/>
</dbReference>
<evidence type="ECO:0000259" key="3">
    <source>
        <dbReference type="Pfam" id="PF01478"/>
    </source>
</evidence>
<feature type="transmembrane region" description="Helical" evidence="2">
    <location>
        <begin position="171"/>
        <end position="197"/>
    </location>
</feature>
<protein>
    <recommendedName>
        <fullName evidence="3">Prepilin type IV endopeptidase peptidase domain-containing protein</fullName>
    </recommendedName>
</protein>
<keyword evidence="2" id="KW-0812">Transmembrane</keyword>
<evidence type="ECO:0000256" key="1">
    <source>
        <dbReference type="ARBA" id="ARBA00005801"/>
    </source>
</evidence>
<dbReference type="PRINTS" id="PR00864">
    <property type="entry name" value="PREPILNPTASE"/>
</dbReference>
<reference evidence="4" key="1">
    <citation type="submission" date="2018-05" db="EMBL/GenBank/DDBJ databases">
        <authorList>
            <person name="Lanie J.A."/>
            <person name="Ng W.-L."/>
            <person name="Kazmierczak K.M."/>
            <person name="Andrzejewski T.M."/>
            <person name="Davidsen T.M."/>
            <person name="Wayne K.J."/>
            <person name="Tettelin H."/>
            <person name="Glass J.I."/>
            <person name="Rusch D."/>
            <person name="Podicherti R."/>
            <person name="Tsui H.-C.T."/>
            <person name="Winkler M.E."/>
        </authorList>
    </citation>
    <scope>NUCLEOTIDE SEQUENCE</scope>
</reference>
<organism evidence="4">
    <name type="scientific">marine metagenome</name>
    <dbReference type="NCBI Taxonomy" id="408172"/>
    <lineage>
        <taxon>unclassified sequences</taxon>
        <taxon>metagenomes</taxon>
        <taxon>ecological metagenomes</taxon>
    </lineage>
</organism>
<keyword evidence="2" id="KW-0472">Membrane</keyword>
<dbReference type="InterPro" id="IPR050882">
    <property type="entry name" value="Prepilin_peptidase/N-MTase"/>
</dbReference>
<dbReference type="InterPro" id="IPR014032">
    <property type="entry name" value="Peptidase_A24A_bac"/>
</dbReference>
<feature type="domain" description="Prepilin type IV endopeptidase peptidase" evidence="3">
    <location>
        <begin position="84"/>
        <end position="192"/>
    </location>
</feature>
<comment type="similarity">
    <text evidence="1">Belongs to the peptidase A24 family.</text>
</comment>
<dbReference type="Gene3D" id="1.20.120.1220">
    <property type="match status" value="1"/>
</dbReference>
<dbReference type="EMBL" id="UINC01202504">
    <property type="protein sequence ID" value="SVE22339.1"/>
    <property type="molecule type" value="Genomic_DNA"/>
</dbReference>
<dbReference type="Pfam" id="PF01478">
    <property type="entry name" value="Peptidase_A24"/>
    <property type="match status" value="1"/>
</dbReference>
<name>A0A383BR34_9ZZZZ</name>